<keyword evidence="3" id="KW-1185">Reference proteome</keyword>
<gene>
    <name evidence="2" type="ORF">GA0070216_114153</name>
</gene>
<accession>A0A1C5A8H1</accession>
<keyword evidence="1" id="KW-0472">Membrane</keyword>
<keyword evidence="1" id="KW-1133">Transmembrane helix</keyword>
<keyword evidence="1" id="KW-0812">Transmembrane</keyword>
<dbReference type="Proteomes" id="UP000198797">
    <property type="component" value="Unassembled WGS sequence"/>
</dbReference>
<organism evidence="2 3">
    <name type="scientific">Micromonospora matsumotoense</name>
    <dbReference type="NCBI Taxonomy" id="121616"/>
    <lineage>
        <taxon>Bacteria</taxon>
        <taxon>Bacillati</taxon>
        <taxon>Actinomycetota</taxon>
        <taxon>Actinomycetes</taxon>
        <taxon>Micromonosporales</taxon>
        <taxon>Micromonosporaceae</taxon>
        <taxon>Micromonospora</taxon>
    </lineage>
</organism>
<dbReference type="STRING" id="121616.GA0070216_114153"/>
<dbReference type="EMBL" id="FMCU01000014">
    <property type="protein sequence ID" value="SCF41518.1"/>
    <property type="molecule type" value="Genomic_DNA"/>
</dbReference>
<feature type="transmembrane region" description="Helical" evidence="1">
    <location>
        <begin position="7"/>
        <end position="28"/>
    </location>
</feature>
<evidence type="ECO:0000256" key="1">
    <source>
        <dbReference type="SAM" id="Phobius"/>
    </source>
</evidence>
<protein>
    <submittedName>
        <fullName evidence="2">Uncharacterized protein</fullName>
    </submittedName>
</protein>
<reference evidence="3" key="1">
    <citation type="submission" date="2016-06" db="EMBL/GenBank/DDBJ databases">
        <authorList>
            <person name="Varghese N."/>
            <person name="Submissions Spin"/>
        </authorList>
    </citation>
    <scope>NUCLEOTIDE SEQUENCE [LARGE SCALE GENOMIC DNA]</scope>
    <source>
        <strain evidence="3">DSM 44100</strain>
    </source>
</reference>
<evidence type="ECO:0000313" key="2">
    <source>
        <dbReference type="EMBL" id="SCF41518.1"/>
    </source>
</evidence>
<proteinExistence type="predicted"/>
<sequence length="213" mass="23266">MTWRKNRLMAGILAVILAVASVVVWRWWHHRPPYGPQALAVTSSLTFVSYEEAQAALGETAHAPVAGGRDQLVLGQVSWHAPPEPLDGGYFAIFLIDKRVNSKPEVFSVAAPQEAVAIGSAGTEHRIAERYPWLRGAGDATFGDDEWRSNGSRLSVADEKVSPLTFVALFPYVEEPDPELPMATAPVAMTDLLLALVYLGSDGQVYWAQRLRG</sequence>
<evidence type="ECO:0000313" key="3">
    <source>
        <dbReference type="Proteomes" id="UP000198797"/>
    </source>
</evidence>
<name>A0A1C5A8H1_9ACTN</name>
<dbReference type="AlphaFoldDB" id="A0A1C5A8H1"/>